<keyword evidence="1 4" id="KW-0853">WD repeat</keyword>
<dbReference type="InterPro" id="IPR001680">
    <property type="entry name" value="WD40_rpt"/>
</dbReference>
<comment type="similarity">
    <text evidence="3">Belongs to the THOC3 family.</text>
</comment>
<dbReference type="PROSITE" id="PS50082">
    <property type="entry name" value="WD_REPEATS_2"/>
    <property type="match status" value="3"/>
</dbReference>
<dbReference type="Proteomes" id="UP000053815">
    <property type="component" value="Unassembled WGS sequence"/>
</dbReference>
<protein>
    <submittedName>
        <fullName evidence="5">THO complex subunit 3-like</fullName>
    </submittedName>
</protein>
<dbReference type="InterPro" id="IPR019775">
    <property type="entry name" value="WD40_repeat_CS"/>
</dbReference>
<dbReference type="OrthoDB" id="340259at2759"/>
<feature type="repeat" description="WD" evidence="4">
    <location>
        <begin position="255"/>
        <end position="296"/>
    </location>
</feature>
<dbReference type="SMART" id="SM00320">
    <property type="entry name" value="WD40"/>
    <property type="match status" value="7"/>
</dbReference>
<dbReference type="SUPFAM" id="SSF50978">
    <property type="entry name" value="WD40 repeat-like"/>
    <property type="match status" value="1"/>
</dbReference>
<accession>A0A0C9MGF2</accession>
<dbReference type="FunFam" id="2.130.10.10:FF:000390">
    <property type="entry name" value="THO complex subunit 3"/>
    <property type="match status" value="1"/>
</dbReference>
<keyword evidence="6" id="KW-1185">Reference proteome</keyword>
<name>A0A0C9MGF2_9FUNG</name>
<dbReference type="CDD" id="cd00200">
    <property type="entry name" value="WD40"/>
    <property type="match status" value="1"/>
</dbReference>
<dbReference type="InterPro" id="IPR036322">
    <property type="entry name" value="WD40_repeat_dom_sf"/>
</dbReference>
<keyword evidence="2" id="KW-0677">Repeat</keyword>
<evidence type="ECO:0000256" key="3">
    <source>
        <dbReference type="ARBA" id="ARBA00046343"/>
    </source>
</evidence>
<dbReference type="GO" id="GO:0000445">
    <property type="term" value="C:THO complex part of transcription export complex"/>
    <property type="evidence" value="ECO:0007669"/>
    <property type="project" value="TreeGrafter"/>
</dbReference>
<gene>
    <name evidence="5" type="ORF">MAM1_0018d01628</name>
</gene>
<dbReference type="PANTHER" id="PTHR22839:SF0">
    <property type="entry name" value="THO COMPLEX SUBUNIT 3"/>
    <property type="match status" value="1"/>
</dbReference>
<reference evidence="5" key="1">
    <citation type="submission" date="2014-09" db="EMBL/GenBank/DDBJ databases">
        <title>Draft genome sequence of an oleaginous Mucoromycotina fungus Mucor ambiguus NBRC6742.</title>
        <authorList>
            <person name="Takeda I."/>
            <person name="Yamane N."/>
            <person name="Morita T."/>
            <person name="Tamano K."/>
            <person name="Machida M."/>
            <person name="Baker S."/>
            <person name="Koike H."/>
        </authorList>
    </citation>
    <scope>NUCLEOTIDE SEQUENCE</scope>
    <source>
        <strain evidence="5">NBRC 6742</strain>
    </source>
</reference>
<evidence type="ECO:0000313" key="6">
    <source>
        <dbReference type="Proteomes" id="UP000053815"/>
    </source>
</evidence>
<dbReference type="EMBL" id="DF836307">
    <property type="protein sequence ID" value="GAN02187.1"/>
    <property type="molecule type" value="Genomic_DNA"/>
</dbReference>
<dbReference type="STRING" id="91626.A0A0C9MGF2"/>
<dbReference type="PROSITE" id="PS00678">
    <property type="entry name" value="WD_REPEATS_1"/>
    <property type="match status" value="1"/>
</dbReference>
<dbReference type="GO" id="GO:0006406">
    <property type="term" value="P:mRNA export from nucleus"/>
    <property type="evidence" value="ECO:0007669"/>
    <property type="project" value="InterPro"/>
</dbReference>
<dbReference type="PRINTS" id="PR00320">
    <property type="entry name" value="GPROTEINBRPT"/>
</dbReference>
<dbReference type="Pfam" id="PF25174">
    <property type="entry name" value="Beta-prop_THOC3"/>
    <property type="match status" value="1"/>
</dbReference>
<dbReference type="InterPro" id="IPR020472">
    <property type="entry name" value="WD40_PAC1"/>
</dbReference>
<evidence type="ECO:0000313" key="5">
    <source>
        <dbReference type="EMBL" id="GAN02187.1"/>
    </source>
</evidence>
<dbReference type="InterPro" id="IPR040132">
    <property type="entry name" value="Tex1/THOC3"/>
</dbReference>
<feature type="repeat" description="WD" evidence="4">
    <location>
        <begin position="130"/>
        <end position="172"/>
    </location>
</feature>
<proteinExistence type="inferred from homology"/>
<dbReference type="InterPro" id="IPR015943">
    <property type="entry name" value="WD40/YVTN_repeat-like_dom_sf"/>
</dbReference>
<dbReference type="Gene3D" id="2.130.10.10">
    <property type="entry name" value="YVTN repeat-like/Quinoprotein amine dehydrogenase"/>
    <property type="match status" value="2"/>
</dbReference>
<evidence type="ECO:0000256" key="4">
    <source>
        <dbReference type="PROSITE-ProRule" id="PRU00221"/>
    </source>
</evidence>
<evidence type="ECO:0000256" key="2">
    <source>
        <dbReference type="ARBA" id="ARBA00022737"/>
    </source>
</evidence>
<dbReference type="PROSITE" id="PS50294">
    <property type="entry name" value="WD_REPEATS_REGION"/>
    <property type="match status" value="3"/>
</dbReference>
<feature type="repeat" description="WD" evidence="4">
    <location>
        <begin position="85"/>
        <end position="126"/>
    </location>
</feature>
<organism evidence="5">
    <name type="scientific">Mucor ambiguus</name>
    <dbReference type="NCBI Taxonomy" id="91626"/>
    <lineage>
        <taxon>Eukaryota</taxon>
        <taxon>Fungi</taxon>
        <taxon>Fungi incertae sedis</taxon>
        <taxon>Mucoromycota</taxon>
        <taxon>Mucoromycotina</taxon>
        <taxon>Mucoromycetes</taxon>
        <taxon>Mucorales</taxon>
        <taxon>Mucorineae</taxon>
        <taxon>Mucoraceae</taxon>
        <taxon>Mucor</taxon>
    </lineage>
</organism>
<dbReference type="AlphaFoldDB" id="A0A0C9MGF2"/>
<sequence>MLIESLLKGLPIDTSSSLFLFSLNNFTMSLDVNMTSAADSNADISPEANWKPPTGKLSNFYYRGGAPITRSQMVSMFSSAKIREYKGHKEKVHSVAWNADGRRLASGSVDKTARVWSPQRSTDVKYSTELKGHTGSVDQLDWNPTHPDRLATASSDQTVRIWDQRSGKCTAKVDTEGENINICWSPDGNDIAVGDKNDKITFIDTRTNQIKFAKDFRYEVNEFTWNLANNLFCVTTGQGNIELYDYPSFEPVATGRGHTSSCYSVEADPSGNYLAAGSADGSVSLWDMESMNCVRAFGKLTHPVRTLSFSFDAQYIAYASEDHFIDISHVQSGESVKNIECSAAMNTVAWSPRDYYLAFAGDETASDGKYAGNLRIFSMKDPREQN</sequence>
<evidence type="ECO:0000256" key="1">
    <source>
        <dbReference type="ARBA" id="ARBA00022574"/>
    </source>
</evidence>
<dbReference type="PANTHER" id="PTHR22839">
    <property type="entry name" value="THO COMPLEX SUBUNIT 3 THO3"/>
    <property type="match status" value="1"/>
</dbReference>